<dbReference type="Proteomes" id="UP000230177">
    <property type="component" value="Unassembled WGS sequence"/>
</dbReference>
<dbReference type="AlphaFoldDB" id="A0A2M7U739"/>
<keyword evidence="3" id="KW-0731">Sigma factor</keyword>
<dbReference type="InterPro" id="IPR039425">
    <property type="entry name" value="RNA_pol_sigma-70-like"/>
</dbReference>
<keyword evidence="4" id="KW-0238">DNA-binding</keyword>
<sequence length="187" mass="22462">MDINDINQEEKELLEKIIKKDEKALFYVYKKYQPLIFNFVKSQINNYQLAEELTQDIFMDFIEALRDFRSQSSLKTFLFSIARHKIVDQIRKKKIKNILFSKLPSYIVESLKVVFIDEEIDKKELKEKIYKILDSLPNDYRAVLRLKYIEGINVCEIARKLKMKFKATESLLFRARKSFIKVFNKEL</sequence>
<evidence type="ECO:0000259" key="6">
    <source>
        <dbReference type="Pfam" id="PF04542"/>
    </source>
</evidence>
<dbReference type="GO" id="GO:0003677">
    <property type="term" value="F:DNA binding"/>
    <property type="evidence" value="ECO:0007669"/>
    <property type="project" value="UniProtKB-KW"/>
</dbReference>
<keyword evidence="2" id="KW-0805">Transcription regulation</keyword>
<evidence type="ECO:0000259" key="7">
    <source>
        <dbReference type="Pfam" id="PF08281"/>
    </source>
</evidence>
<dbReference type="GO" id="GO:0006352">
    <property type="term" value="P:DNA-templated transcription initiation"/>
    <property type="evidence" value="ECO:0007669"/>
    <property type="project" value="InterPro"/>
</dbReference>
<dbReference type="Gene3D" id="1.10.1740.10">
    <property type="match status" value="1"/>
</dbReference>
<evidence type="ECO:0000256" key="1">
    <source>
        <dbReference type="ARBA" id="ARBA00010641"/>
    </source>
</evidence>
<organism evidence="8 9">
    <name type="scientific">Candidatus Roizmanbacteria bacterium CG_4_10_14_0_2_um_filter_36_35</name>
    <dbReference type="NCBI Taxonomy" id="1974822"/>
    <lineage>
        <taxon>Bacteria</taxon>
        <taxon>Candidatus Roizmaniibacteriota</taxon>
    </lineage>
</organism>
<evidence type="ECO:0000256" key="2">
    <source>
        <dbReference type="ARBA" id="ARBA00023015"/>
    </source>
</evidence>
<evidence type="ECO:0000256" key="3">
    <source>
        <dbReference type="ARBA" id="ARBA00023082"/>
    </source>
</evidence>
<dbReference type="InterPro" id="IPR013249">
    <property type="entry name" value="RNA_pol_sigma70_r4_t2"/>
</dbReference>
<evidence type="ECO:0000313" key="9">
    <source>
        <dbReference type="Proteomes" id="UP000230177"/>
    </source>
</evidence>
<protein>
    <recommendedName>
        <fullName evidence="10">RNA polymerase sigma factor</fullName>
    </recommendedName>
</protein>
<dbReference type="InterPro" id="IPR036388">
    <property type="entry name" value="WH-like_DNA-bd_sf"/>
</dbReference>
<reference evidence="9" key="1">
    <citation type="submission" date="2017-09" db="EMBL/GenBank/DDBJ databases">
        <title>Depth-based differentiation of microbial function through sediment-hosted aquifers and enrichment of novel symbionts in the deep terrestrial subsurface.</title>
        <authorList>
            <person name="Probst A.J."/>
            <person name="Ladd B."/>
            <person name="Jarett J.K."/>
            <person name="Geller-Mcgrath D.E."/>
            <person name="Sieber C.M.K."/>
            <person name="Emerson J.B."/>
            <person name="Anantharaman K."/>
            <person name="Thomas B.C."/>
            <person name="Malmstrom R."/>
            <person name="Stieglmeier M."/>
            <person name="Klingl A."/>
            <person name="Woyke T."/>
            <person name="Ryan C.M."/>
            <person name="Banfield J.F."/>
        </authorList>
    </citation>
    <scope>NUCLEOTIDE SEQUENCE [LARGE SCALE GENOMIC DNA]</scope>
</reference>
<evidence type="ECO:0000256" key="5">
    <source>
        <dbReference type="ARBA" id="ARBA00023163"/>
    </source>
</evidence>
<name>A0A2M7U739_9BACT</name>
<dbReference type="InterPro" id="IPR007627">
    <property type="entry name" value="RNA_pol_sigma70_r2"/>
</dbReference>
<dbReference type="EMBL" id="PFOE01000098">
    <property type="protein sequence ID" value="PIZ66969.1"/>
    <property type="molecule type" value="Genomic_DNA"/>
</dbReference>
<comment type="caution">
    <text evidence="8">The sequence shown here is derived from an EMBL/GenBank/DDBJ whole genome shotgun (WGS) entry which is preliminary data.</text>
</comment>
<comment type="similarity">
    <text evidence="1">Belongs to the sigma-70 factor family. ECF subfamily.</text>
</comment>
<evidence type="ECO:0000313" key="8">
    <source>
        <dbReference type="EMBL" id="PIZ66969.1"/>
    </source>
</evidence>
<accession>A0A2M7U739</accession>
<evidence type="ECO:0000256" key="4">
    <source>
        <dbReference type="ARBA" id="ARBA00023125"/>
    </source>
</evidence>
<gene>
    <name evidence="8" type="ORF">COY13_04340</name>
</gene>
<feature type="domain" description="RNA polymerase sigma factor 70 region 4 type 2" evidence="7">
    <location>
        <begin position="127"/>
        <end position="177"/>
    </location>
</feature>
<keyword evidence="5" id="KW-0804">Transcription</keyword>
<dbReference type="Pfam" id="PF08281">
    <property type="entry name" value="Sigma70_r4_2"/>
    <property type="match status" value="1"/>
</dbReference>
<dbReference type="Gene3D" id="1.10.10.10">
    <property type="entry name" value="Winged helix-like DNA-binding domain superfamily/Winged helix DNA-binding domain"/>
    <property type="match status" value="1"/>
</dbReference>
<proteinExistence type="inferred from homology"/>
<dbReference type="SUPFAM" id="SSF88659">
    <property type="entry name" value="Sigma3 and sigma4 domains of RNA polymerase sigma factors"/>
    <property type="match status" value="1"/>
</dbReference>
<dbReference type="SUPFAM" id="SSF88946">
    <property type="entry name" value="Sigma2 domain of RNA polymerase sigma factors"/>
    <property type="match status" value="1"/>
</dbReference>
<dbReference type="Pfam" id="PF04542">
    <property type="entry name" value="Sigma70_r2"/>
    <property type="match status" value="1"/>
</dbReference>
<dbReference type="PANTHER" id="PTHR43133">
    <property type="entry name" value="RNA POLYMERASE ECF-TYPE SIGMA FACTO"/>
    <property type="match status" value="1"/>
</dbReference>
<dbReference type="InterPro" id="IPR013324">
    <property type="entry name" value="RNA_pol_sigma_r3/r4-like"/>
</dbReference>
<dbReference type="PANTHER" id="PTHR43133:SF8">
    <property type="entry name" value="RNA POLYMERASE SIGMA FACTOR HI_1459-RELATED"/>
    <property type="match status" value="1"/>
</dbReference>
<dbReference type="GO" id="GO:0016987">
    <property type="term" value="F:sigma factor activity"/>
    <property type="evidence" value="ECO:0007669"/>
    <property type="project" value="UniProtKB-KW"/>
</dbReference>
<feature type="domain" description="RNA polymerase sigma-70 region 2" evidence="6">
    <location>
        <begin position="29"/>
        <end position="94"/>
    </location>
</feature>
<evidence type="ECO:0008006" key="10">
    <source>
        <dbReference type="Google" id="ProtNLM"/>
    </source>
</evidence>
<dbReference type="InterPro" id="IPR013325">
    <property type="entry name" value="RNA_pol_sigma_r2"/>
</dbReference>
<dbReference type="NCBIfam" id="TIGR02937">
    <property type="entry name" value="sigma70-ECF"/>
    <property type="match status" value="1"/>
</dbReference>
<dbReference type="InterPro" id="IPR014284">
    <property type="entry name" value="RNA_pol_sigma-70_dom"/>
</dbReference>